<name>A0A0P5W009_9CRUS</name>
<dbReference type="EMBL" id="GDIQ01032340">
    <property type="protein sequence ID" value="JAN62397.1"/>
    <property type="molecule type" value="Transcribed_RNA"/>
</dbReference>
<accession>A0A0P5W009</accession>
<evidence type="ECO:0000313" key="1">
    <source>
        <dbReference type="EMBL" id="JAN62397.1"/>
    </source>
</evidence>
<protein>
    <submittedName>
        <fullName evidence="1">Uncharacterized protein</fullName>
    </submittedName>
</protein>
<sequence length="62" mass="7529">MLFQREWNRQKFVELSGLLSTRMNCTNMSPSFKEQKQRQSNQGLHYTKSILNVRPHMYPWII</sequence>
<reference evidence="1" key="1">
    <citation type="submission" date="2015-10" db="EMBL/GenBank/DDBJ databases">
        <title>EvidentialGene: Evidence-directed Construction of Complete mRNA Transcriptomes without Genomes.</title>
        <authorList>
            <person name="Gilbert D.G."/>
        </authorList>
    </citation>
    <scope>NUCLEOTIDE SEQUENCE</scope>
</reference>
<dbReference type="AlphaFoldDB" id="A0A0P5W009"/>
<proteinExistence type="predicted"/>
<organism evidence="1">
    <name type="scientific">Daphnia magna</name>
    <dbReference type="NCBI Taxonomy" id="35525"/>
    <lineage>
        <taxon>Eukaryota</taxon>
        <taxon>Metazoa</taxon>
        <taxon>Ecdysozoa</taxon>
        <taxon>Arthropoda</taxon>
        <taxon>Crustacea</taxon>
        <taxon>Branchiopoda</taxon>
        <taxon>Diplostraca</taxon>
        <taxon>Cladocera</taxon>
        <taxon>Anomopoda</taxon>
        <taxon>Daphniidae</taxon>
        <taxon>Daphnia</taxon>
    </lineage>
</organism>